<dbReference type="GO" id="GO:0030198">
    <property type="term" value="P:extracellular matrix organization"/>
    <property type="evidence" value="ECO:0007669"/>
    <property type="project" value="TreeGrafter"/>
</dbReference>
<dbReference type="Gene3D" id="3.40.50.410">
    <property type="entry name" value="von Willebrand factor, type A domain"/>
    <property type="match status" value="1"/>
</dbReference>
<keyword evidence="3" id="KW-1185">Reference proteome</keyword>
<dbReference type="Proteomes" id="UP000282125">
    <property type="component" value="Unassembled WGS sequence"/>
</dbReference>
<dbReference type="PANTHER" id="PTHR24023">
    <property type="entry name" value="COLLAGEN ALPHA"/>
    <property type="match status" value="1"/>
</dbReference>
<dbReference type="InterPro" id="IPR036465">
    <property type="entry name" value="vWFA_dom_sf"/>
</dbReference>
<dbReference type="GO" id="GO:0031012">
    <property type="term" value="C:extracellular matrix"/>
    <property type="evidence" value="ECO:0007669"/>
    <property type="project" value="TreeGrafter"/>
</dbReference>
<evidence type="ECO:0000313" key="2">
    <source>
        <dbReference type="EMBL" id="RRH74460.1"/>
    </source>
</evidence>
<organism evidence="2 3">
    <name type="scientific">Falsigemmobacter faecalis</name>
    <dbReference type="NCBI Taxonomy" id="2488730"/>
    <lineage>
        <taxon>Bacteria</taxon>
        <taxon>Pseudomonadati</taxon>
        <taxon>Pseudomonadota</taxon>
        <taxon>Alphaproteobacteria</taxon>
        <taxon>Rhodobacterales</taxon>
        <taxon>Paracoccaceae</taxon>
        <taxon>Falsigemmobacter</taxon>
    </lineage>
</organism>
<accession>A0A3P3DJK7</accession>
<dbReference type="OrthoDB" id="9758211at2"/>
<feature type="compositionally biased region" description="Low complexity" evidence="1">
    <location>
        <begin position="328"/>
        <end position="349"/>
    </location>
</feature>
<dbReference type="RefSeq" id="WP_124964915.1">
    <property type="nucleotide sequence ID" value="NZ_RRAZ01000013.1"/>
</dbReference>
<dbReference type="PANTHER" id="PTHR24023:SF1115">
    <property type="entry name" value="FIBRILLAR COLLAGEN NC1 DOMAIN-CONTAINING PROTEIN"/>
    <property type="match status" value="1"/>
</dbReference>
<dbReference type="GO" id="GO:0030020">
    <property type="term" value="F:extracellular matrix structural constituent conferring tensile strength"/>
    <property type="evidence" value="ECO:0007669"/>
    <property type="project" value="TreeGrafter"/>
</dbReference>
<proteinExistence type="predicted"/>
<feature type="compositionally biased region" description="Polar residues" evidence="1">
    <location>
        <begin position="224"/>
        <end position="235"/>
    </location>
</feature>
<gene>
    <name evidence="2" type="ORF">EG244_10270</name>
</gene>
<dbReference type="SUPFAM" id="SSF53300">
    <property type="entry name" value="vWA-like"/>
    <property type="match status" value="1"/>
</dbReference>
<comment type="caution">
    <text evidence="2">The sequence shown here is derived from an EMBL/GenBank/DDBJ whole genome shotgun (WGS) entry which is preliminary data.</text>
</comment>
<dbReference type="GO" id="GO:0005615">
    <property type="term" value="C:extracellular space"/>
    <property type="evidence" value="ECO:0007669"/>
    <property type="project" value="TreeGrafter"/>
</dbReference>
<dbReference type="CDD" id="cd00198">
    <property type="entry name" value="vWFA"/>
    <property type="match status" value="1"/>
</dbReference>
<feature type="region of interest" description="Disordered" evidence="1">
    <location>
        <begin position="224"/>
        <end position="436"/>
    </location>
</feature>
<name>A0A3P3DJK7_9RHOB</name>
<feature type="compositionally biased region" description="Low complexity" evidence="1">
    <location>
        <begin position="388"/>
        <end position="419"/>
    </location>
</feature>
<evidence type="ECO:0000313" key="3">
    <source>
        <dbReference type="Proteomes" id="UP000282125"/>
    </source>
</evidence>
<reference evidence="2 3" key="1">
    <citation type="submission" date="2018-11" db="EMBL/GenBank/DDBJ databases">
        <title>Gemmobacter sp. nov., YIM 102744-1 draft genome.</title>
        <authorList>
            <person name="Li G."/>
            <person name="Jiang Y."/>
        </authorList>
    </citation>
    <scope>NUCLEOTIDE SEQUENCE [LARGE SCALE GENOMIC DNA]</scope>
    <source>
        <strain evidence="2 3">YIM 102744-1</strain>
    </source>
</reference>
<feature type="compositionally biased region" description="Low complexity" evidence="1">
    <location>
        <begin position="358"/>
        <end position="379"/>
    </location>
</feature>
<dbReference type="InterPro" id="IPR050149">
    <property type="entry name" value="Collagen_superfamily"/>
</dbReference>
<sequence length="719" mass="75273">MMNKAQIDYAMVSTKLSAVLGRKWGVNVVFGGHPCTNGTTITLPHWDLTDPRLRTALYGLIAHEAGGHVRQTDFQALGAKITAMRRSPLMVEWKSIANILEDIRIEANLLRSYPGAAAYLNAAVEVMLADPDDNRPLPDEITNYWDLVLNWCLYIFRAECLGQVAISGDADLYEAAVLNVLPPEVLADARKIGVAVSKPGPSKTDYSTVQMYADKLLALFNDNMPSKQSQKSPDPQGSQGQQGGSQGSQGQQDGSQGSQGQQGGSQGSQGQQDGSQGSQGQQDGSQGSQGQQGGSQGSQGQQDGSQGSQGQQDGSQGSQGQQGGSQGSQGQQDGSQGSQGQQDGSQGSQGQQGGSQGSQGQQDGSQGSQGQQDGSQGSQGQQGGSQGSQGQQDGSQGSQGQQDGSQGSKGQQDGSQGSQGQQGSGQTGGSSQPLEETGATQEIGDIFRALADKGASKDSAVIALPHIGATDKAPANPMLRDAVLLHARRAKAMTQSLVAALSPMLCGDMEYSANSKSGNRINQSRITRAITDRDPALFRKIHIEEDQSVAVQILIDTSGSTSGAVLDAEIVSALGIASALEHFQDVETAISHFPGSAWAGRMVHAPFIKAFGQPVTSCYAKWPTATGGTPLADAYVSAWFNFLHSEKQRKILIVLTDGMPDNAQAAAKEKAKLTRLGVEVYGVIISKQPYPAGMFDDSEQISSPNALPRSLSALVRRNL</sequence>
<feature type="compositionally biased region" description="Low complexity" evidence="1">
    <location>
        <begin position="268"/>
        <end position="289"/>
    </location>
</feature>
<feature type="compositionally biased region" description="Low complexity" evidence="1">
    <location>
        <begin position="248"/>
        <end position="259"/>
    </location>
</feature>
<dbReference type="AlphaFoldDB" id="A0A3P3DJK7"/>
<protein>
    <submittedName>
        <fullName evidence="2">VWA domain-containing protein</fullName>
    </submittedName>
</protein>
<evidence type="ECO:0000256" key="1">
    <source>
        <dbReference type="SAM" id="MobiDB-lite"/>
    </source>
</evidence>
<feature type="compositionally biased region" description="Low complexity" evidence="1">
    <location>
        <begin position="298"/>
        <end position="319"/>
    </location>
</feature>
<dbReference type="EMBL" id="RRAZ01000013">
    <property type="protein sequence ID" value="RRH74460.1"/>
    <property type="molecule type" value="Genomic_DNA"/>
</dbReference>